<dbReference type="EMBL" id="KQ760132">
    <property type="protein sequence ID" value="OAD61790.1"/>
    <property type="molecule type" value="Genomic_DNA"/>
</dbReference>
<evidence type="ECO:0000313" key="3">
    <source>
        <dbReference type="Proteomes" id="UP000250275"/>
    </source>
</evidence>
<feature type="compositionally biased region" description="Basic and acidic residues" evidence="1">
    <location>
        <begin position="111"/>
        <end position="121"/>
    </location>
</feature>
<feature type="region of interest" description="Disordered" evidence="1">
    <location>
        <begin position="1"/>
        <end position="49"/>
    </location>
</feature>
<keyword evidence="3" id="KW-1185">Reference proteome</keyword>
<proteinExistence type="predicted"/>
<reference evidence="2 3" key="1">
    <citation type="submission" date="2015-07" db="EMBL/GenBank/DDBJ databases">
        <title>The genome of Eufriesea mexicana.</title>
        <authorList>
            <person name="Pan H."/>
            <person name="Kapheim K."/>
        </authorList>
    </citation>
    <scope>NUCLEOTIDE SEQUENCE [LARGE SCALE GENOMIC DNA]</scope>
    <source>
        <strain evidence="2">0111107269</strain>
        <tissue evidence="2">Whole body</tissue>
    </source>
</reference>
<accession>A0A310SGP7</accession>
<dbReference type="AlphaFoldDB" id="A0A310SGP7"/>
<evidence type="ECO:0000256" key="1">
    <source>
        <dbReference type="SAM" id="MobiDB-lite"/>
    </source>
</evidence>
<feature type="region of interest" description="Disordered" evidence="1">
    <location>
        <begin position="93"/>
        <end position="132"/>
    </location>
</feature>
<name>A0A310SGP7_9HYME</name>
<evidence type="ECO:0000313" key="2">
    <source>
        <dbReference type="EMBL" id="OAD61790.1"/>
    </source>
</evidence>
<feature type="compositionally biased region" description="Pro residues" evidence="1">
    <location>
        <begin position="1"/>
        <end position="11"/>
    </location>
</feature>
<organism evidence="2 3">
    <name type="scientific">Eufriesea mexicana</name>
    <dbReference type="NCBI Taxonomy" id="516756"/>
    <lineage>
        <taxon>Eukaryota</taxon>
        <taxon>Metazoa</taxon>
        <taxon>Ecdysozoa</taxon>
        <taxon>Arthropoda</taxon>
        <taxon>Hexapoda</taxon>
        <taxon>Insecta</taxon>
        <taxon>Pterygota</taxon>
        <taxon>Neoptera</taxon>
        <taxon>Endopterygota</taxon>
        <taxon>Hymenoptera</taxon>
        <taxon>Apocrita</taxon>
        <taxon>Aculeata</taxon>
        <taxon>Apoidea</taxon>
        <taxon>Anthophila</taxon>
        <taxon>Apidae</taxon>
        <taxon>Eufriesea</taxon>
    </lineage>
</organism>
<gene>
    <name evidence="2" type="ORF">WN48_08883</name>
</gene>
<sequence>MLAQPGPPAPPLGSSSLLRPRREGFQGSPTVSNSNELHEALEPGPTRGKVSLWWMDEETTGDAHRAHRVPSAFKFAFPFACSESAAQTLHASSAMSERRGVGGVGGVGGAEAERGGSEQRARGRRPPLPLAA</sequence>
<dbReference type="Proteomes" id="UP000250275">
    <property type="component" value="Unassembled WGS sequence"/>
</dbReference>
<protein>
    <submittedName>
        <fullName evidence="2">Uncharacterized protein</fullName>
    </submittedName>
</protein>